<name>A0A0F9JUY8_9ZZZZ</name>
<gene>
    <name evidence="1" type="ORF">LCGC14_1408280</name>
</gene>
<sequence length="41" mass="5048">MSKQYDLYEFVQRDVGFAFKRFAITRRMAEELALTRGWFIR</sequence>
<protein>
    <submittedName>
        <fullName evidence="1">Uncharacterized protein</fullName>
    </submittedName>
</protein>
<organism evidence="1">
    <name type="scientific">marine sediment metagenome</name>
    <dbReference type="NCBI Taxonomy" id="412755"/>
    <lineage>
        <taxon>unclassified sequences</taxon>
        <taxon>metagenomes</taxon>
        <taxon>ecological metagenomes</taxon>
    </lineage>
</organism>
<evidence type="ECO:0000313" key="1">
    <source>
        <dbReference type="EMBL" id="KKM73639.1"/>
    </source>
</evidence>
<comment type="caution">
    <text evidence="1">The sequence shown here is derived from an EMBL/GenBank/DDBJ whole genome shotgun (WGS) entry which is preliminary data.</text>
</comment>
<accession>A0A0F9JUY8</accession>
<dbReference type="EMBL" id="LAZR01009271">
    <property type="protein sequence ID" value="KKM73639.1"/>
    <property type="molecule type" value="Genomic_DNA"/>
</dbReference>
<feature type="non-terminal residue" evidence="1">
    <location>
        <position position="41"/>
    </location>
</feature>
<proteinExistence type="predicted"/>
<dbReference type="AlphaFoldDB" id="A0A0F9JUY8"/>
<reference evidence="1" key="1">
    <citation type="journal article" date="2015" name="Nature">
        <title>Complex archaea that bridge the gap between prokaryotes and eukaryotes.</title>
        <authorList>
            <person name="Spang A."/>
            <person name="Saw J.H."/>
            <person name="Jorgensen S.L."/>
            <person name="Zaremba-Niedzwiedzka K."/>
            <person name="Martijn J."/>
            <person name="Lind A.E."/>
            <person name="van Eijk R."/>
            <person name="Schleper C."/>
            <person name="Guy L."/>
            <person name="Ettema T.J."/>
        </authorList>
    </citation>
    <scope>NUCLEOTIDE SEQUENCE</scope>
</reference>